<feature type="compositionally biased region" description="Low complexity" evidence="5">
    <location>
        <begin position="475"/>
        <end position="499"/>
    </location>
</feature>
<dbReference type="InterPro" id="IPR019787">
    <property type="entry name" value="Znf_PHD-finger"/>
</dbReference>
<dbReference type="SMART" id="SM00249">
    <property type="entry name" value="PHD"/>
    <property type="match status" value="1"/>
</dbReference>
<evidence type="ECO:0000256" key="4">
    <source>
        <dbReference type="PROSITE-ProRule" id="PRU00175"/>
    </source>
</evidence>
<dbReference type="Pfam" id="PF13639">
    <property type="entry name" value="zf-RING_2"/>
    <property type="match status" value="1"/>
</dbReference>
<dbReference type="InterPro" id="IPR047157">
    <property type="entry name" value="PHRF1/Atg35"/>
</dbReference>
<keyword evidence="9" id="KW-1185">Reference proteome</keyword>
<reference evidence="9" key="1">
    <citation type="journal article" date="2015" name="Genome Announc.">
        <title>Draft genome sequence of Talaromyces cellulolyticus strain Y-94, a source of lignocellulosic biomass-degrading enzymes.</title>
        <authorList>
            <person name="Fujii T."/>
            <person name="Koike H."/>
            <person name="Sawayama S."/>
            <person name="Yano S."/>
            <person name="Inoue H."/>
        </authorList>
    </citation>
    <scope>NUCLEOTIDE SEQUENCE [LARGE SCALE GENOMIC DNA]</scope>
    <source>
        <strain evidence="9">Y-94</strain>
    </source>
</reference>
<feature type="region of interest" description="Disordered" evidence="5">
    <location>
        <begin position="195"/>
        <end position="222"/>
    </location>
</feature>
<dbReference type="InterPro" id="IPR011011">
    <property type="entry name" value="Znf_FYVE_PHD"/>
</dbReference>
<feature type="compositionally biased region" description="Polar residues" evidence="5">
    <location>
        <begin position="39"/>
        <end position="52"/>
    </location>
</feature>
<dbReference type="Pfam" id="PF00628">
    <property type="entry name" value="PHD"/>
    <property type="match status" value="1"/>
</dbReference>
<protein>
    <recommendedName>
        <fullName evidence="10">PHD and RING finger domain protein</fullName>
    </recommendedName>
</protein>
<dbReference type="PROSITE" id="PS50016">
    <property type="entry name" value="ZF_PHD_2"/>
    <property type="match status" value="1"/>
</dbReference>
<feature type="compositionally biased region" description="Low complexity" evidence="5">
    <location>
        <begin position="439"/>
        <end position="463"/>
    </location>
</feature>
<evidence type="ECO:0000256" key="1">
    <source>
        <dbReference type="ARBA" id="ARBA00022723"/>
    </source>
</evidence>
<proteinExistence type="predicted"/>
<organism evidence="8 9">
    <name type="scientific">Talaromyces pinophilus</name>
    <name type="common">Penicillium pinophilum</name>
    <dbReference type="NCBI Taxonomy" id="128442"/>
    <lineage>
        <taxon>Eukaryota</taxon>
        <taxon>Fungi</taxon>
        <taxon>Dikarya</taxon>
        <taxon>Ascomycota</taxon>
        <taxon>Pezizomycotina</taxon>
        <taxon>Eurotiomycetes</taxon>
        <taxon>Eurotiomycetidae</taxon>
        <taxon>Eurotiales</taxon>
        <taxon>Trichocomaceae</taxon>
        <taxon>Talaromyces</taxon>
        <taxon>Talaromyces sect. Talaromyces</taxon>
    </lineage>
</organism>
<dbReference type="SMART" id="SM00184">
    <property type="entry name" value="RING"/>
    <property type="match status" value="1"/>
</dbReference>
<feature type="region of interest" description="Disordered" evidence="5">
    <location>
        <begin position="11"/>
        <end position="60"/>
    </location>
</feature>
<dbReference type="SUPFAM" id="SSF57850">
    <property type="entry name" value="RING/U-box"/>
    <property type="match status" value="1"/>
</dbReference>
<feature type="region of interest" description="Disordered" evidence="5">
    <location>
        <begin position="336"/>
        <end position="538"/>
    </location>
</feature>
<keyword evidence="1" id="KW-0479">Metal-binding</keyword>
<evidence type="ECO:0008006" key="10">
    <source>
        <dbReference type="Google" id="ProtNLM"/>
    </source>
</evidence>
<feature type="domain" description="PHD-type" evidence="6">
    <location>
        <begin position="142"/>
        <end position="190"/>
    </location>
</feature>
<dbReference type="PROSITE" id="PS50089">
    <property type="entry name" value="ZF_RING_2"/>
    <property type="match status" value="1"/>
</dbReference>
<accession>A0A6V8H1F6</accession>
<dbReference type="AlphaFoldDB" id="A0A6V8H1F6"/>
<comment type="caution">
    <text evidence="8">The sequence shown here is derived from an EMBL/GenBank/DDBJ whole genome shotgun (WGS) entry which is preliminary data.</text>
</comment>
<evidence type="ECO:0000313" key="9">
    <source>
        <dbReference type="Proteomes" id="UP000053095"/>
    </source>
</evidence>
<dbReference type="Gene3D" id="3.30.40.10">
    <property type="entry name" value="Zinc/RING finger domain, C3HC4 (zinc finger)"/>
    <property type="match status" value="2"/>
</dbReference>
<feature type="compositionally biased region" description="Polar residues" evidence="5">
    <location>
        <begin position="416"/>
        <end position="438"/>
    </location>
</feature>
<dbReference type="PANTHER" id="PTHR12618:SF20">
    <property type="entry name" value="PHD AND RING FINGER DOMAIN-CONTAINING PROTEIN 1"/>
    <property type="match status" value="1"/>
</dbReference>
<feature type="compositionally biased region" description="Basic and acidic residues" evidence="5">
    <location>
        <begin position="507"/>
        <end position="530"/>
    </location>
</feature>
<keyword evidence="3" id="KW-0862">Zinc</keyword>
<evidence type="ECO:0000256" key="2">
    <source>
        <dbReference type="ARBA" id="ARBA00022771"/>
    </source>
</evidence>
<sequence length="635" mass="70554">MADTCIVCLNDLGGDAVSSPVAAESPPRPDNDNDDDAGANTTPKASLPQQSIEKADADADGSTQQLARLVPCLHMFHNECLKPWVERANSCPVCRASFNVVELLDSVDGPPVSTYTVQDKVQVAEIDPFMIFEEEVTDDSDTQPCPYCGDNDNEEVLLLCDGCDVPSHTYCLGLDAVPSGSWYCDACETQRAISAVSDAPSRPPRSRRPERRTRAQQRMLRSHNQANSLQWAAVWQSVYDRLNFDLDFPFDDEQQLSRLHGRITPRRARRGSHLAWQRRLEVAERQGGGRVFREPSAIIDEYVPRPSRPRVPRAPTPQPESLEEMRAWNAFERARELENDPSAARKRKEPTLSPSPEPTEPERKLKRPRTRRPEELAALATQNNNGEASRSAARLNTDSAGGPSFLQSLLKEVEDASNSPRTDTNGPPTYVNTPNEFHSTSGPSSPSLSPASSNRSSPRLSSRSPPPHSRIRAVSPIQLSSSIDSPSSPSPEFSPTVSPAQSQTDTSELRRRPDHRHHDLNRQRRAEGIRSTDVSPSRLSLSLSAKTSIQKLVGSELKPYYRRKLITKDDYTNINRTISRKLYDHVGEGVELSEDQLRSLKDSARKAVREAIDLIRDKPSSTDEKVELGNVLIEA</sequence>
<dbReference type="InterPro" id="IPR001841">
    <property type="entry name" value="Znf_RING"/>
</dbReference>
<dbReference type="EMBL" id="DF933811">
    <property type="protein sequence ID" value="GAM34656.1"/>
    <property type="molecule type" value="Genomic_DNA"/>
</dbReference>
<evidence type="ECO:0000259" key="6">
    <source>
        <dbReference type="PROSITE" id="PS50016"/>
    </source>
</evidence>
<feature type="compositionally biased region" description="Polar residues" evidence="5">
    <location>
        <begin position="380"/>
        <end position="399"/>
    </location>
</feature>
<evidence type="ECO:0000313" key="8">
    <source>
        <dbReference type="EMBL" id="GAM34656.1"/>
    </source>
</evidence>
<dbReference type="Proteomes" id="UP000053095">
    <property type="component" value="Unassembled WGS sequence"/>
</dbReference>
<feature type="domain" description="RING-type" evidence="7">
    <location>
        <begin position="5"/>
        <end position="95"/>
    </location>
</feature>
<dbReference type="PANTHER" id="PTHR12618">
    <property type="entry name" value="PHD AND RING FINGER DOMAIN-CONTAINING PROTEIN 1"/>
    <property type="match status" value="1"/>
</dbReference>
<dbReference type="InterPro" id="IPR001965">
    <property type="entry name" value="Znf_PHD"/>
</dbReference>
<evidence type="ECO:0000256" key="3">
    <source>
        <dbReference type="ARBA" id="ARBA00022833"/>
    </source>
</evidence>
<dbReference type="SUPFAM" id="SSF57903">
    <property type="entry name" value="FYVE/PHD zinc finger"/>
    <property type="match status" value="1"/>
</dbReference>
<feature type="compositionally biased region" description="Basic residues" evidence="5">
    <location>
        <begin position="204"/>
        <end position="215"/>
    </location>
</feature>
<dbReference type="InterPro" id="IPR013083">
    <property type="entry name" value="Znf_RING/FYVE/PHD"/>
</dbReference>
<evidence type="ECO:0000256" key="5">
    <source>
        <dbReference type="SAM" id="MobiDB-lite"/>
    </source>
</evidence>
<feature type="region of interest" description="Disordered" evidence="5">
    <location>
        <begin position="303"/>
        <end position="323"/>
    </location>
</feature>
<gene>
    <name evidence="8" type="ORF">TCE0_015f02370</name>
</gene>
<keyword evidence="2 4" id="KW-0863">Zinc-finger</keyword>
<name>A0A6V8H1F6_TALPI</name>
<dbReference type="GO" id="GO:0008270">
    <property type="term" value="F:zinc ion binding"/>
    <property type="evidence" value="ECO:0007669"/>
    <property type="project" value="UniProtKB-KW"/>
</dbReference>
<evidence type="ECO:0000259" key="7">
    <source>
        <dbReference type="PROSITE" id="PS50089"/>
    </source>
</evidence>